<accession>A0A7Z0WQU9</accession>
<sequence>MDAPPPEAAGSDVVDIADLADLDDAAFDQVYDLVLAPSFPPTELLGREVLRALYLGGNPDFFGYTVLRGHRPIAAALCEHHRPSRISLLDNLAVAPDIRQGGHGGRLMRHLLSRWESADSVAFLAEVEDPRHHPGGEHGDPAARLRFYDRHGAQLLPLPYFQPSLGPGLDRVPNLLLLALRTRDSGLPSAALGAFLDDNITACEGDTARDTDPDYRSLRDRVTAWPPTAPLWPLSRLADLPE</sequence>
<dbReference type="GO" id="GO:0016747">
    <property type="term" value="F:acyltransferase activity, transferring groups other than amino-acyl groups"/>
    <property type="evidence" value="ECO:0007669"/>
    <property type="project" value="InterPro"/>
</dbReference>
<evidence type="ECO:0000313" key="2">
    <source>
        <dbReference type="EMBL" id="OLF13668.1"/>
    </source>
</evidence>
<protein>
    <recommendedName>
        <fullName evidence="1">N-acetyltransferase domain-containing protein</fullName>
    </recommendedName>
</protein>
<reference evidence="2 3" key="1">
    <citation type="submission" date="2016-12" db="EMBL/GenBank/DDBJ databases">
        <title>The draft genome sequence of Actinophytocola xinjiangensis.</title>
        <authorList>
            <person name="Wang W."/>
            <person name="Yuan L."/>
        </authorList>
    </citation>
    <scope>NUCLEOTIDE SEQUENCE [LARGE SCALE GENOMIC DNA]</scope>
    <source>
        <strain evidence="2 3">CGMCC 4.4663</strain>
    </source>
</reference>
<dbReference type="RefSeq" id="WP_075130619.1">
    <property type="nucleotide sequence ID" value="NZ_MSIF01000001.1"/>
</dbReference>
<evidence type="ECO:0000313" key="3">
    <source>
        <dbReference type="Proteomes" id="UP000185696"/>
    </source>
</evidence>
<feature type="domain" description="N-acetyltransferase" evidence="1">
    <location>
        <begin position="17"/>
        <end position="172"/>
    </location>
</feature>
<dbReference type="PROSITE" id="PS51186">
    <property type="entry name" value="GNAT"/>
    <property type="match status" value="1"/>
</dbReference>
<dbReference type="AlphaFoldDB" id="A0A7Z0WQU9"/>
<evidence type="ECO:0000259" key="1">
    <source>
        <dbReference type="PROSITE" id="PS51186"/>
    </source>
</evidence>
<dbReference type="CDD" id="cd04301">
    <property type="entry name" value="NAT_SF"/>
    <property type="match status" value="1"/>
</dbReference>
<organism evidence="2 3">
    <name type="scientific">Actinophytocola xinjiangensis</name>
    <dbReference type="NCBI Taxonomy" id="485602"/>
    <lineage>
        <taxon>Bacteria</taxon>
        <taxon>Bacillati</taxon>
        <taxon>Actinomycetota</taxon>
        <taxon>Actinomycetes</taxon>
        <taxon>Pseudonocardiales</taxon>
        <taxon>Pseudonocardiaceae</taxon>
    </lineage>
</organism>
<dbReference type="Proteomes" id="UP000185696">
    <property type="component" value="Unassembled WGS sequence"/>
</dbReference>
<dbReference type="SUPFAM" id="SSF55729">
    <property type="entry name" value="Acyl-CoA N-acyltransferases (Nat)"/>
    <property type="match status" value="1"/>
</dbReference>
<comment type="caution">
    <text evidence="2">The sequence shown here is derived from an EMBL/GenBank/DDBJ whole genome shotgun (WGS) entry which is preliminary data.</text>
</comment>
<keyword evidence="3" id="KW-1185">Reference proteome</keyword>
<gene>
    <name evidence="2" type="ORF">BLA60_00190</name>
</gene>
<dbReference type="InterPro" id="IPR000182">
    <property type="entry name" value="GNAT_dom"/>
</dbReference>
<dbReference type="EMBL" id="MSIF01000001">
    <property type="protein sequence ID" value="OLF13668.1"/>
    <property type="molecule type" value="Genomic_DNA"/>
</dbReference>
<proteinExistence type="predicted"/>
<dbReference type="InterPro" id="IPR016181">
    <property type="entry name" value="Acyl_CoA_acyltransferase"/>
</dbReference>
<name>A0A7Z0WQU9_9PSEU</name>
<dbReference type="Gene3D" id="3.40.630.30">
    <property type="match status" value="1"/>
</dbReference>
<dbReference type="OrthoDB" id="3729649at2"/>